<dbReference type="GO" id="GO:0016887">
    <property type="term" value="F:ATP hydrolysis activity"/>
    <property type="evidence" value="ECO:0007669"/>
    <property type="project" value="InterPro"/>
</dbReference>
<proteinExistence type="predicted"/>
<protein>
    <submittedName>
        <fullName evidence="11">ABC transporter ATP-binding protein/permease</fullName>
    </submittedName>
</protein>
<dbReference type="GO" id="GO:0005886">
    <property type="term" value="C:plasma membrane"/>
    <property type="evidence" value="ECO:0007669"/>
    <property type="project" value="UniProtKB-SubCell"/>
</dbReference>
<evidence type="ECO:0000256" key="6">
    <source>
        <dbReference type="ARBA" id="ARBA00023136"/>
    </source>
</evidence>
<evidence type="ECO:0000256" key="2">
    <source>
        <dbReference type="ARBA" id="ARBA00022692"/>
    </source>
</evidence>
<dbReference type="SUPFAM" id="SSF52540">
    <property type="entry name" value="P-loop containing nucleoside triphosphate hydrolases"/>
    <property type="match status" value="1"/>
</dbReference>
<dbReference type="GO" id="GO:0034040">
    <property type="term" value="F:ATPase-coupled lipid transmembrane transporter activity"/>
    <property type="evidence" value="ECO:0007669"/>
    <property type="project" value="TreeGrafter"/>
</dbReference>
<evidence type="ECO:0000313" key="12">
    <source>
        <dbReference type="Proteomes" id="UP001059380"/>
    </source>
</evidence>
<evidence type="ECO:0000256" key="4">
    <source>
        <dbReference type="ARBA" id="ARBA00022840"/>
    </source>
</evidence>
<gene>
    <name evidence="11" type="ORF">MOP44_19295</name>
</gene>
<comment type="subcellular location">
    <subcellularLocation>
        <location evidence="1">Cell membrane</location>
        <topology evidence="1">Multi-pass membrane protein</topology>
    </subcellularLocation>
</comment>
<dbReference type="Proteomes" id="UP001059380">
    <property type="component" value="Chromosome"/>
</dbReference>
<evidence type="ECO:0000256" key="1">
    <source>
        <dbReference type="ARBA" id="ARBA00004651"/>
    </source>
</evidence>
<dbReference type="PROSITE" id="PS50893">
    <property type="entry name" value="ABC_TRANSPORTER_2"/>
    <property type="match status" value="1"/>
</dbReference>
<keyword evidence="3" id="KW-0547">Nucleotide-binding</keyword>
<accession>A0A9J7BIS1</accession>
<dbReference type="InterPro" id="IPR003593">
    <property type="entry name" value="AAA+_ATPase"/>
</dbReference>
<dbReference type="FunFam" id="3.40.50.300:FF:000218">
    <property type="entry name" value="Multidrug ABC transporter ATP-binding protein"/>
    <property type="match status" value="1"/>
</dbReference>
<keyword evidence="2 8" id="KW-0812">Transmembrane</keyword>
<keyword evidence="5 8" id="KW-1133">Transmembrane helix</keyword>
<evidence type="ECO:0000259" key="10">
    <source>
        <dbReference type="PROSITE" id="PS50929"/>
    </source>
</evidence>
<dbReference type="Gene3D" id="1.20.1560.10">
    <property type="entry name" value="ABC transporter type 1, transmembrane domain"/>
    <property type="match status" value="1"/>
</dbReference>
<dbReference type="GO" id="GO:0140359">
    <property type="term" value="F:ABC-type transporter activity"/>
    <property type="evidence" value="ECO:0007669"/>
    <property type="project" value="InterPro"/>
</dbReference>
<feature type="domain" description="ABC transmembrane type-1" evidence="10">
    <location>
        <begin position="21"/>
        <end position="330"/>
    </location>
</feature>
<evidence type="ECO:0000256" key="7">
    <source>
        <dbReference type="SAM" id="MobiDB-lite"/>
    </source>
</evidence>
<dbReference type="GO" id="GO:0005524">
    <property type="term" value="F:ATP binding"/>
    <property type="evidence" value="ECO:0007669"/>
    <property type="project" value="UniProtKB-KW"/>
</dbReference>
<evidence type="ECO:0000256" key="5">
    <source>
        <dbReference type="ARBA" id="ARBA00022989"/>
    </source>
</evidence>
<keyword evidence="6 8" id="KW-0472">Membrane</keyword>
<organism evidence="11 12">
    <name type="scientific">Occallatibacter riparius</name>
    <dbReference type="NCBI Taxonomy" id="1002689"/>
    <lineage>
        <taxon>Bacteria</taxon>
        <taxon>Pseudomonadati</taxon>
        <taxon>Acidobacteriota</taxon>
        <taxon>Terriglobia</taxon>
        <taxon>Terriglobales</taxon>
        <taxon>Acidobacteriaceae</taxon>
        <taxon>Occallatibacter</taxon>
    </lineage>
</organism>
<dbReference type="EMBL" id="CP093313">
    <property type="protein sequence ID" value="UWZ82704.1"/>
    <property type="molecule type" value="Genomic_DNA"/>
</dbReference>
<dbReference type="SUPFAM" id="SSF90123">
    <property type="entry name" value="ABC transporter transmembrane region"/>
    <property type="match status" value="1"/>
</dbReference>
<feature type="transmembrane region" description="Helical" evidence="8">
    <location>
        <begin position="273"/>
        <end position="290"/>
    </location>
</feature>
<feature type="region of interest" description="Disordered" evidence="7">
    <location>
        <begin position="606"/>
        <end position="642"/>
    </location>
</feature>
<keyword evidence="12" id="KW-1185">Reference proteome</keyword>
<dbReference type="PROSITE" id="PS50929">
    <property type="entry name" value="ABC_TM1F"/>
    <property type="match status" value="1"/>
</dbReference>
<feature type="domain" description="ABC transporter" evidence="9">
    <location>
        <begin position="364"/>
        <end position="601"/>
    </location>
</feature>
<dbReference type="InterPro" id="IPR003439">
    <property type="entry name" value="ABC_transporter-like_ATP-bd"/>
</dbReference>
<dbReference type="AlphaFoldDB" id="A0A9J7BIS1"/>
<evidence type="ECO:0000256" key="8">
    <source>
        <dbReference type="SAM" id="Phobius"/>
    </source>
</evidence>
<dbReference type="InterPro" id="IPR017871">
    <property type="entry name" value="ABC_transporter-like_CS"/>
</dbReference>
<sequence>MKRFIGLLRFGLPYTFYWLPGVLLLAAVGFLDALRMAFFVPILGVVLKPDNPSSALPLFPFAPAKWQFDIHRFFPPALHIHNVLTVVAWALVGSTVLKGICDYVGTYLVNYAGFGLITDLRNRLYEVIMRRSASFFHRHPTASILSTLINDVDKVQTSVSTVLGDFLQQFFTFVFTVALVIMLGGRLSWVLLLFVPVVITSARRIGRSVQSRTRTGQDKLAEIQNILHETVTGHRIVKAFSNEIFEITRFKSAARRLFKANLRSVRIQSISSPLMDTIGSIAIALLLWIGRNEINHGRMDAAVFITFIIALFKLYDPVRRFASYYNSFHQALGASASIFTFLEHRDDVKEKPHPRGLPGFHKFIKFENVGFSYSSEDGEHQILHNIDLEVRAGEVLALVGPSGAGKSTLVNLIPRFFDVTSGRILIDNYDIRDLSLNSLRRQIAQVTQETILFNDTVRHNIAYGQPEMKFELVEAAARNALAHDFITRMPQGYDTVIGEKGFRLSGGERQRMAIARAILKNAPILILDEATSALDAESESLVQTALANLIQNRTVVVIAHRLSTVRRANRIAVVEEGRITAIGSHDELLITSPTYRRLYQLQFMEPAEGNGDRGPNHGLDQLEPEPTPPQLLEPALSREAEE</sequence>
<feature type="transmembrane region" description="Helical" evidence="8">
    <location>
        <begin position="170"/>
        <end position="199"/>
    </location>
</feature>
<dbReference type="InterPro" id="IPR027417">
    <property type="entry name" value="P-loop_NTPase"/>
</dbReference>
<dbReference type="PROSITE" id="PS00211">
    <property type="entry name" value="ABC_TRANSPORTER_1"/>
    <property type="match status" value="1"/>
</dbReference>
<name>A0A9J7BIS1_9BACT</name>
<dbReference type="PANTHER" id="PTHR24221:SF654">
    <property type="entry name" value="ATP-BINDING CASSETTE SUB-FAMILY B MEMBER 6"/>
    <property type="match status" value="1"/>
</dbReference>
<dbReference type="SMART" id="SM00382">
    <property type="entry name" value="AAA"/>
    <property type="match status" value="1"/>
</dbReference>
<evidence type="ECO:0000313" key="11">
    <source>
        <dbReference type="EMBL" id="UWZ82704.1"/>
    </source>
</evidence>
<dbReference type="PANTHER" id="PTHR24221">
    <property type="entry name" value="ATP-BINDING CASSETTE SUB-FAMILY B"/>
    <property type="match status" value="1"/>
</dbReference>
<dbReference type="Pfam" id="PF00664">
    <property type="entry name" value="ABC_membrane"/>
    <property type="match status" value="1"/>
</dbReference>
<evidence type="ECO:0000259" key="9">
    <source>
        <dbReference type="PROSITE" id="PS50893"/>
    </source>
</evidence>
<dbReference type="Gene3D" id="3.40.50.300">
    <property type="entry name" value="P-loop containing nucleotide triphosphate hydrolases"/>
    <property type="match status" value="1"/>
</dbReference>
<dbReference type="InterPro" id="IPR011527">
    <property type="entry name" value="ABC1_TM_dom"/>
</dbReference>
<dbReference type="Pfam" id="PF00005">
    <property type="entry name" value="ABC_tran"/>
    <property type="match status" value="1"/>
</dbReference>
<keyword evidence="4 11" id="KW-0067">ATP-binding</keyword>
<reference evidence="11" key="1">
    <citation type="submission" date="2021-04" db="EMBL/GenBank/DDBJ databases">
        <title>Phylogenetic analysis of Acidobacteriaceae.</title>
        <authorList>
            <person name="Qiu L."/>
            <person name="Zhang Q."/>
        </authorList>
    </citation>
    <scope>NUCLEOTIDE SEQUENCE</scope>
    <source>
        <strain evidence="11">DSM 25168</strain>
    </source>
</reference>
<dbReference type="InterPro" id="IPR036640">
    <property type="entry name" value="ABC1_TM_sf"/>
</dbReference>
<dbReference type="RefSeq" id="WP_260791892.1">
    <property type="nucleotide sequence ID" value="NZ_CP093313.1"/>
</dbReference>
<dbReference type="CDD" id="cd18552">
    <property type="entry name" value="ABC_6TM_MsbA_like"/>
    <property type="match status" value="1"/>
</dbReference>
<dbReference type="InterPro" id="IPR039421">
    <property type="entry name" value="Type_1_exporter"/>
</dbReference>
<dbReference type="KEGG" id="orp:MOP44_19295"/>
<evidence type="ECO:0000256" key="3">
    <source>
        <dbReference type="ARBA" id="ARBA00022741"/>
    </source>
</evidence>